<organism evidence="4 5">
    <name type="scientific">Bambusicola thoracicus</name>
    <name type="common">Chinese bamboo-partridge</name>
    <name type="synonym">Perdix thoracica</name>
    <dbReference type="NCBI Taxonomy" id="9083"/>
    <lineage>
        <taxon>Eukaryota</taxon>
        <taxon>Metazoa</taxon>
        <taxon>Chordata</taxon>
        <taxon>Craniata</taxon>
        <taxon>Vertebrata</taxon>
        <taxon>Euteleostomi</taxon>
        <taxon>Archelosauria</taxon>
        <taxon>Archosauria</taxon>
        <taxon>Dinosauria</taxon>
        <taxon>Saurischia</taxon>
        <taxon>Theropoda</taxon>
        <taxon>Coelurosauria</taxon>
        <taxon>Aves</taxon>
        <taxon>Neognathae</taxon>
        <taxon>Galloanserae</taxon>
        <taxon>Galliformes</taxon>
        <taxon>Phasianidae</taxon>
        <taxon>Perdicinae</taxon>
        <taxon>Bambusicola</taxon>
    </lineage>
</organism>
<dbReference type="Gene3D" id="2.60.40.10">
    <property type="entry name" value="Immunoglobulins"/>
    <property type="match status" value="2"/>
</dbReference>
<feature type="non-terminal residue" evidence="4">
    <location>
        <position position="1"/>
    </location>
</feature>
<feature type="domain" description="Ig-like" evidence="3">
    <location>
        <begin position="151"/>
        <end position="238"/>
    </location>
</feature>
<dbReference type="PANTHER" id="PTHR44170">
    <property type="entry name" value="PROTEIN SIDEKICK"/>
    <property type="match status" value="1"/>
</dbReference>
<dbReference type="GO" id="GO:0007411">
    <property type="term" value="P:axon guidance"/>
    <property type="evidence" value="ECO:0007669"/>
    <property type="project" value="TreeGrafter"/>
</dbReference>
<gene>
    <name evidence="4" type="ORF">CIB84_008260</name>
</gene>
<dbReference type="InterPro" id="IPR026965">
    <property type="entry name" value="NFASC_Ig-like"/>
</dbReference>
<dbReference type="GO" id="GO:0098632">
    <property type="term" value="F:cell-cell adhesion mediator activity"/>
    <property type="evidence" value="ECO:0007669"/>
    <property type="project" value="TreeGrafter"/>
</dbReference>
<dbReference type="SMART" id="SM00408">
    <property type="entry name" value="IGc2"/>
    <property type="match status" value="2"/>
</dbReference>
<sequence length="282" mass="31454">GFLDHKLHSQLGEGARILVRSAAGQQSGASPSHTAHLTTVICFAVPQPPTITKQSVKDYIVDPRDNIFIECEAKGNPVPTFSWTRNGKFFNVAKDPKVSMRRRSGTLVIDFHGGGRPDDYEGEYQCFARNDYGTALSSKIHLQVSRSPLWPKEKVDVIEVDEGAPLSLQCNPPPGLPPPVIFWMSSSMEPIHQDKRVSQGQNGDLYFSNVMLQDAQTDYSCNARFHFTHTIQQKNPYTLKVKTSKCHDCQPGWSSPNLLGRVLLSVFDSAESYQEKECLPSF</sequence>
<dbReference type="Proteomes" id="UP000237246">
    <property type="component" value="Unassembled WGS sequence"/>
</dbReference>
<dbReference type="GO" id="GO:0030424">
    <property type="term" value="C:axon"/>
    <property type="evidence" value="ECO:0007669"/>
    <property type="project" value="TreeGrafter"/>
</dbReference>
<dbReference type="PROSITE" id="PS50835">
    <property type="entry name" value="IG_LIKE"/>
    <property type="match status" value="2"/>
</dbReference>
<evidence type="ECO:0000256" key="2">
    <source>
        <dbReference type="ARBA" id="ARBA00023157"/>
    </source>
</evidence>
<dbReference type="FunFam" id="2.60.40.10:FF:000038">
    <property type="entry name" value="Neuronal cell adhesion molecule"/>
    <property type="match status" value="1"/>
</dbReference>
<dbReference type="InterPro" id="IPR036179">
    <property type="entry name" value="Ig-like_dom_sf"/>
</dbReference>
<dbReference type="SUPFAM" id="SSF48726">
    <property type="entry name" value="Immunoglobulin"/>
    <property type="match status" value="2"/>
</dbReference>
<dbReference type="OrthoDB" id="10010359at2759"/>
<dbReference type="InterPro" id="IPR003599">
    <property type="entry name" value="Ig_sub"/>
</dbReference>
<dbReference type="GO" id="GO:0007420">
    <property type="term" value="P:brain development"/>
    <property type="evidence" value="ECO:0007669"/>
    <property type="project" value="TreeGrafter"/>
</dbReference>
<evidence type="ECO:0000259" key="3">
    <source>
        <dbReference type="PROSITE" id="PS50835"/>
    </source>
</evidence>
<accession>A0A2P4SV53</accession>
<proteinExistence type="predicted"/>
<keyword evidence="5" id="KW-1185">Reference proteome</keyword>
<evidence type="ECO:0000313" key="4">
    <source>
        <dbReference type="EMBL" id="POI27991.1"/>
    </source>
</evidence>
<comment type="caution">
    <text evidence="4">The sequence shown here is derived from an EMBL/GenBank/DDBJ whole genome shotgun (WGS) entry which is preliminary data.</text>
</comment>
<reference evidence="4 5" key="1">
    <citation type="submission" date="2018-01" db="EMBL/GenBank/DDBJ databases">
        <title>Comparison of the Chinese Bamboo Partridge and Red Junglefowl genome sequences highlights the importance of demography in genome evolution.</title>
        <authorList>
            <person name="Tiley G.P."/>
            <person name="Kimball R.T."/>
            <person name="Braun E.L."/>
            <person name="Burleigh J.G."/>
        </authorList>
    </citation>
    <scope>NUCLEOTIDE SEQUENCE [LARGE SCALE GENOMIC DNA]</scope>
    <source>
        <strain evidence="4">RTK389</strain>
        <tissue evidence="4">Blood</tissue>
    </source>
</reference>
<protein>
    <recommendedName>
        <fullName evidence="3">Ig-like domain-containing protein</fullName>
    </recommendedName>
</protein>
<dbReference type="InterPro" id="IPR013783">
    <property type="entry name" value="Ig-like_fold"/>
</dbReference>
<dbReference type="PANTHER" id="PTHR44170:SF12">
    <property type="entry name" value="NEUROFASCIN"/>
    <property type="match status" value="1"/>
</dbReference>
<dbReference type="SMART" id="SM00409">
    <property type="entry name" value="IG"/>
    <property type="match status" value="2"/>
</dbReference>
<dbReference type="FunFam" id="2.60.40.10:FF:000114">
    <property type="entry name" value="Neuronal cell adhesion molecule"/>
    <property type="match status" value="1"/>
</dbReference>
<dbReference type="InterPro" id="IPR007110">
    <property type="entry name" value="Ig-like_dom"/>
</dbReference>
<dbReference type="InterPro" id="IPR003598">
    <property type="entry name" value="Ig_sub2"/>
</dbReference>
<evidence type="ECO:0000256" key="1">
    <source>
        <dbReference type="ARBA" id="ARBA00022737"/>
    </source>
</evidence>
<dbReference type="EMBL" id="PPHD01021263">
    <property type="protein sequence ID" value="POI27991.1"/>
    <property type="molecule type" value="Genomic_DNA"/>
</dbReference>
<dbReference type="AlphaFoldDB" id="A0A2P4SV53"/>
<dbReference type="GO" id="GO:0005886">
    <property type="term" value="C:plasma membrane"/>
    <property type="evidence" value="ECO:0007669"/>
    <property type="project" value="TreeGrafter"/>
</dbReference>
<dbReference type="Pfam" id="PF13927">
    <property type="entry name" value="Ig_3"/>
    <property type="match status" value="2"/>
</dbReference>
<dbReference type="CDD" id="cd05875">
    <property type="entry name" value="IgI_hNeurofascin_like"/>
    <property type="match status" value="1"/>
</dbReference>
<keyword evidence="2" id="KW-1015">Disulfide bond</keyword>
<keyword evidence="1" id="KW-0677">Repeat</keyword>
<name>A0A2P4SV53_BAMTH</name>
<feature type="domain" description="Ig-like" evidence="3">
    <location>
        <begin position="49"/>
        <end position="145"/>
    </location>
</feature>
<evidence type="ECO:0000313" key="5">
    <source>
        <dbReference type="Proteomes" id="UP000237246"/>
    </source>
</evidence>